<sequence length="61" mass="7206">MTNTTEVENLWSIEEAAAFLRKSKGTLYQWRHRRVGPPSHRVGRHVLYDPAEVRAWVRRCS</sequence>
<reference evidence="2 3" key="1">
    <citation type="submission" date="2024-10" db="EMBL/GenBank/DDBJ databases">
        <title>The Natural Products Discovery Center: Release of the First 8490 Sequenced Strains for Exploring Actinobacteria Biosynthetic Diversity.</title>
        <authorList>
            <person name="Kalkreuter E."/>
            <person name="Kautsar S.A."/>
            <person name="Yang D."/>
            <person name="Bader C.D."/>
            <person name="Teijaro C.N."/>
            <person name="Fluegel L."/>
            <person name="Davis C.M."/>
            <person name="Simpson J.R."/>
            <person name="Lauterbach L."/>
            <person name="Steele A.D."/>
            <person name="Gui C."/>
            <person name="Meng S."/>
            <person name="Li G."/>
            <person name="Viehrig K."/>
            <person name="Ye F."/>
            <person name="Su P."/>
            <person name="Kiefer A.F."/>
            <person name="Nichols A."/>
            <person name="Cepeda A.J."/>
            <person name="Yan W."/>
            <person name="Fan B."/>
            <person name="Jiang Y."/>
            <person name="Adhikari A."/>
            <person name="Zheng C.-J."/>
            <person name="Schuster L."/>
            <person name="Cowan T.M."/>
            <person name="Smanski M.J."/>
            <person name="Chevrette M.G."/>
            <person name="De Carvalho L.P.S."/>
            <person name="Shen B."/>
        </authorList>
    </citation>
    <scope>NUCLEOTIDE SEQUENCE [LARGE SCALE GENOMIC DNA]</scope>
    <source>
        <strain evidence="2 3">NPDC000087</strain>
    </source>
</reference>
<dbReference type="EMBL" id="JBIAZU010000004">
    <property type="protein sequence ID" value="MFF5292594.1"/>
    <property type="molecule type" value="Genomic_DNA"/>
</dbReference>
<evidence type="ECO:0000259" key="1">
    <source>
        <dbReference type="Pfam" id="PF12728"/>
    </source>
</evidence>
<dbReference type="InterPro" id="IPR009061">
    <property type="entry name" value="DNA-bd_dom_put_sf"/>
</dbReference>
<dbReference type="RefSeq" id="WP_020512058.1">
    <property type="nucleotide sequence ID" value="NZ_JBIAZU010000004.1"/>
</dbReference>
<dbReference type="Gene3D" id="1.10.10.10">
    <property type="entry name" value="Winged helix-like DNA-binding domain superfamily/Winged helix DNA-binding domain"/>
    <property type="match status" value="1"/>
</dbReference>
<dbReference type="Pfam" id="PF12728">
    <property type="entry name" value="HTH_17"/>
    <property type="match status" value="1"/>
</dbReference>
<organism evidence="2 3">
    <name type="scientific">Paractinoplanes globisporus</name>
    <dbReference type="NCBI Taxonomy" id="113565"/>
    <lineage>
        <taxon>Bacteria</taxon>
        <taxon>Bacillati</taxon>
        <taxon>Actinomycetota</taxon>
        <taxon>Actinomycetes</taxon>
        <taxon>Micromonosporales</taxon>
        <taxon>Micromonosporaceae</taxon>
        <taxon>Paractinoplanes</taxon>
    </lineage>
</organism>
<evidence type="ECO:0000313" key="3">
    <source>
        <dbReference type="Proteomes" id="UP001602245"/>
    </source>
</evidence>
<comment type="caution">
    <text evidence="2">The sequence shown here is derived from an EMBL/GenBank/DDBJ whole genome shotgun (WGS) entry which is preliminary data.</text>
</comment>
<dbReference type="InterPro" id="IPR041657">
    <property type="entry name" value="HTH_17"/>
</dbReference>
<dbReference type="Proteomes" id="UP001602245">
    <property type="component" value="Unassembled WGS sequence"/>
</dbReference>
<proteinExistence type="predicted"/>
<accession>A0ABW6WH51</accession>
<feature type="domain" description="Helix-turn-helix" evidence="1">
    <location>
        <begin position="12"/>
        <end position="60"/>
    </location>
</feature>
<evidence type="ECO:0000313" key="2">
    <source>
        <dbReference type="EMBL" id="MFF5292594.1"/>
    </source>
</evidence>
<keyword evidence="3" id="KW-1185">Reference proteome</keyword>
<protein>
    <submittedName>
        <fullName evidence="2">Helix-turn-helix domain-containing protein</fullName>
    </submittedName>
</protein>
<dbReference type="InterPro" id="IPR036388">
    <property type="entry name" value="WH-like_DNA-bd_sf"/>
</dbReference>
<gene>
    <name evidence="2" type="ORF">ACFY35_24385</name>
</gene>
<dbReference type="SUPFAM" id="SSF46955">
    <property type="entry name" value="Putative DNA-binding domain"/>
    <property type="match status" value="1"/>
</dbReference>
<name>A0ABW6WH51_9ACTN</name>